<name>A0A8J3SDX9_9ACTN</name>
<evidence type="ECO:0000256" key="1">
    <source>
        <dbReference type="SAM" id="MobiDB-lite"/>
    </source>
</evidence>
<dbReference type="Proteomes" id="UP000619788">
    <property type="component" value="Unassembled WGS sequence"/>
</dbReference>
<reference evidence="2 3" key="1">
    <citation type="submission" date="2021-01" db="EMBL/GenBank/DDBJ databases">
        <title>Whole genome shotgun sequence of Planobispora siamensis NBRC 107568.</title>
        <authorList>
            <person name="Komaki H."/>
            <person name="Tamura T."/>
        </authorList>
    </citation>
    <scope>NUCLEOTIDE SEQUENCE [LARGE SCALE GENOMIC DNA]</scope>
    <source>
        <strain evidence="2 3">NBRC 107568</strain>
    </source>
</reference>
<evidence type="ECO:0000313" key="2">
    <source>
        <dbReference type="EMBL" id="GIH90760.1"/>
    </source>
</evidence>
<dbReference type="EMBL" id="BOOJ01000012">
    <property type="protein sequence ID" value="GIH90760.1"/>
    <property type="molecule type" value="Genomic_DNA"/>
</dbReference>
<feature type="region of interest" description="Disordered" evidence="1">
    <location>
        <begin position="62"/>
        <end position="86"/>
    </location>
</feature>
<dbReference type="RefSeq" id="WP_204063083.1">
    <property type="nucleotide sequence ID" value="NZ_BOOJ01000012.1"/>
</dbReference>
<sequence>MRDRADFERYVEQRSGRLLRTAYLLCRDRDTAEKSRADLGFQIIMMRAEPCESGPDCRFLAEPWSYGEGPQPAPDPDAEVSRSGGD</sequence>
<proteinExistence type="predicted"/>
<comment type="caution">
    <text evidence="2">The sequence shown here is derived from an EMBL/GenBank/DDBJ whole genome shotgun (WGS) entry which is preliminary data.</text>
</comment>
<protein>
    <submittedName>
        <fullName evidence="2">Uncharacterized protein</fullName>
    </submittedName>
</protein>
<gene>
    <name evidence="2" type="ORF">Psi01_13900</name>
</gene>
<accession>A0A8J3SDX9</accession>
<organism evidence="2 3">
    <name type="scientific">Planobispora siamensis</name>
    <dbReference type="NCBI Taxonomy" id="936338"/>
    <lineage>
        <taxon>Bacteria</taxon>
        <taxon>Bacillati</taxon>
        <taxon>Actinomycetota</taxon>
        <taxon>Actinomycetes</taxon>
        <taxon>Streptosporangiales</taxon>
        <taxon>Streptosporangiaceae</taxon>
        <taxon>Planobispora</taxon>
    </lineage>
</organism>
<dbReference type="AlphaFoldDB" id="A0A8J3SDX9"/>
<keyword evidence="3" id="KW-1185">Reference proteome</keyword>
<evidence type="ECO:0000313" key="3">
    <source>
        <dbReference type="Proteomes" id="UP000619788"/>
    </source>
</evidence>